<reference evidence="2" key="1">
    <citation type="submission" date="2022-11" db="UniProtKB">
        <authorList>
            <consortium name="WormBaseParasite"/>
        </authorList>
    </citation>
    <scope>IDENTIFICATION</scope>
</reference>
<name>A0AC34RJX3_9BILA</name>
<proteinExistence type="predicted"/>
<dbReference type="WBParaSite" id="JU765_v2.g7617.t1">
    <property type="protein sequence ID" value="JU765_v2.g7617.t1"/>
    <property type="gene ID" value="JU765_v2.g7617"/>
</dbReference>
<evidence type="ECO:0000313" key="1">
    <source>
        <dbReference type="Proteomes" id="UP000887576"/>
    </source>
</evidence>
<evidence type="ECO:0000313" key="2">
    <source>
        <dbReference type="WBParaSite" id="JU765_v2.g7617.t1"/>
    </source>
</evidence>
<protein>
    <submittedName>
        <fullName evidence="2">RanBP2-type domain-containing protein</fullName>
    </submittedName>
</protein>
<accession>A0AC34RJX3</accession>
<organism evidence="1 2">
    <name type="scientific">Panagrolaimus sp. JU765</name>
    <dbReference type="NCBI Taxonomy" id="591449"/>
    <lineage>
        <taxon>Eukaryota</taxon>
        <taxon>Metazoa</taxon>
        <taxon>Ecdysozoa</taxon>
        <taxon>Nematoda</taxon>
        <taxon>Chromadorea</taxon>
        <taxon>Rhabditida</taxon>
        <taxon>Tylenchina</taxon>
        <taxon>Panagrolaimomorpha</taxon>
        <taxon>Panagrolaimoidea</taxon>
        <taxon>Panagrolaimidae</taxon>
        <taxon>Panagrolaimus</taxon>
    </lineage>
</organism>
<sequence>MSKKNRKSNPDKPSRSKKDRDSEESDMEMTSEEFDPQATWDCTVCTFKNRFEAFKCEICDTRKGTSTRKPRVNMNVVQQQQILVQTLAINEGKALKRHSKQGMAPDSPQSMLGGVPSSSNLYQMEIDSPCSPSTAKEADPICHKREKIRDSLVLRDVVKKYDITDADGTVVNFTVLKSKQLDKEIQLVSALRVLDNCLEQRTERIEKARAAHQEAKKLLEEERTKQRRDRENRPKRPKRLKIKKIRKSGPSGRGGRPSGSGTKPPGKSTRGRPPNKQPRVPTKIPKAGPSKKK</sequence>
<dbReference type="Proteomes" id="UP000887576">
    <property type="component" value="Unplaced"/>
</dbReference>